<dbReference type="ExpressionAtlas" id="A0A654G3B6">
    <property type="expression patterns" value="baseline"/>
</dbReference>
<dbReference type="AlphaFoldDB" id="A0A654G3B6"/>
<organism evidence="1 2">
    <name type="scientific">Arabidopsis thaliana</name>
    <name type="common">Mouse-ear cress</name>
    <dbReference type="NCBI Taxonomy" id="3702"/>
    <lineage>
        <taxon>Eukaryota</taxon>
        <taxon>Viridiplantae</taxon>
        <taxon>Streptophyta</taxon>
        <taxon>Embryophyta</taxon>
        <taxon>Tracheophyta</taxon>
        <taxon>Spermatophyta</taxon>
        <taxon>Magnoliopsida</taxon>
        <taxon>eudicotyledons</taxon>
        <taxon>Gunneridae</taxon>
        <taxon>Pentapetalae</taxon>
        <taxon>rosids</taxon>
        <taxon>malvids</taxon>
        <taxon>Brassicales</taxon>
        <taxon>Brassicaceae</taxon>
        <taxon>Camelineae</taxon>
        <taxon>Arabidopsis</taxon>
    </lineage>
</organism>
<accession>A0A654G3B6</accession>
<evidence type="ECO:0000313" key="2">
    <source>
        <dbReference type="Proteomes" id="UP000426265"/>
    </source>
</evidence>
<dbReference type="EMBL" id="CACRSJ010000110">
    <property type="protein sequence ID" value="VYS67610.1"/>
    <property type="molecule type" value="Genomic_DNA"/>
</dbReference>
<evidence type="ECO:0000313" key="1">
    <source>
        <dbReference type="EMBL" id="VYS67610.1"/>
    </source>
</evidence>
<sequence length="109" mass="12842">MSGLWTNNFYKDMQWRLQIKQAKELQSDNSDNLPLPDSETQRIRASLKHAHATLGFAKDTEDARNKYIISIPSKKRIKGIQTLLMQQQEQNELIFCHCNENFKLFFIQI</sequence>
<name>A0A654G3B6_ARATH</name>
<gene>
    <name evidence="1" type="ORF">AN1_LOCUS23008</name>
</gene>
<reference evidence="1 2" key="1">
    <citation type="submission" date="2019-11" db="EMBL/GenBank/DDBJ databases">
        <authorList>
            <person name="Jiao W.-B."/>
            <person name="Schneeberger K."/>
        </authorList>
    </citation>
    <scope>NUCLEOTIDE SEQUENCE [LARGE SCALE GENOMIC DNA]</scope>
    <source>
        <strain evidence="2">cv. An-1</strain>
    </source>
</reference>
<proteinExistence type="predicted"/>
<dbReference type="Proteomes" id="UP000426265">
    <property type="component" value="Unassembled WGS sequence"/>
</dbReference>
<protein>
    <submittedName>
        <fullName evidence="1">Uncharacterized protein</fullName>
    </submittedName>
</protein>